<sequence length="66" mass="7276">MIYLLSLTVSTYREWPTCNQFACLSGTDYFSTADTIITKCAAGSASEGQTEWAVTTWRAATARNDK</sequence>
<protein>
    <submittedName>
        <fullName evidence="1">Uncharacterized protein</fullName>
    </submittedName>
</protein>
<evidence type="ECO:0000313" key="1">
    <source>
        <dbReference type="EMBL" id="KAF6216914.1"/>
    </source>
</evidence>
<comment type="caution">
    <text evidence="1">The sequence shown here is derived from an EMBL/GenBank/DDBJ whole genome shotgun (WGS) entry which is preliminary data.</text>
</comment>
<evidence type="ECO:0000313" key="2">
    <source>
        <dbReference type="Proteomes" id="UP000466442"/>
    </source>
</evidence>
<organism evidence="1 2">
    <name type="scientific">Apolygus lucorum</name>
    <name type="common">Small green plant bug</name>
    <name type="synonym">Lygocoris lucorum</name>
    <dbReference type="NCBI Taxonomy" id="248454"/>
    <lineage>
        <taxon>Eukaryota</taxon>
        <taxon>Metazoa</taxon>
        <taxon>Ecdysozoa</taxon>
        <taxon>Arthropoda</taxon>
        <taxon>Hexapoda</taxon>
        <taxon>Insecta</taxon>
        <taxon>Pterygota</taxon>
        <taxon>Neoptera</taxon>
        <taxon>Paraneoptera</taxon>
        <taxon>Hemiptera</taxon>
        <taxon>Heteroptera</taxon>
        <taxon>Panheteroptera</taxon>
        <taxon>Cimicomorpha</taxon>
        <taxon>Miridae</taxon>
        <taxon>Mirini</taxon>
        <taxon>Apolygus</taxon>
    </lineage>
</organism>
<dbReference type="AlphaFoldDB" id="A0A8S9Y7S9"/>
<keyword evidence="2" id="KW-1185">Reference proteome</keyword>
<dbReference type="Proteomes" id="UP000466442">
    <property type="component" value="Linkage Group LG1"/>
</dbReference>
<dbReference type="EMBL" id="WIXP02000001">
    <property type="protein sequence ID" value="KAF6216914.1"/>
    <property type="molecule type" value="Genomic_DNA"/>
</dbReference>
<reference evidence="1" key="1">
    <citation type="journal article" date="2021" name="Mol. Ecol. Resour.">
        <title>Apolygus lucorum genome provides insights into omnivorousness and mesophyll feeding.</title>
        <authorList>
            <person name="Liu Y."/>
            <person name="Liu H."/>
            <person name="Wang H."/>
            <person name="Huang T."/>
            <person name="Liu B."/>
            <person name="Yang B."/>
            <person name="Yin L."/>
            <person name="Li B."/>
            <person name="Zhang Y."/>
            <person name="Zhang S."/>
            <person name="Jiang F."/>
            <person name="Zhang X."/>
            <person name="Ren Y."/>
            <person name="Wang B."/>
            <person name="Wang S."/>
            <person name="Lu Y."/>
            <person name="Wu K."/>
            <person name="Fan W."/>
            <person name="Wang G."/>
        </authorList>
    </citation>
    <scope>NUCLEOTIDE SEQUENCE</scope>
    <source>
        <strain evidence="1">12Hb</strain>
    </source>
</reference>
<gene>
    <name evidence="1" type="ORF">GE061_001265</name>
</gene>
<accession>A0A8S9Y7S9</accession>
<proteinExistence type="predicted"/>
<name>A0A8S9Y7S9_APOLU</name>